<accession>A0A5E6MDA7</accession>
<dbReference type="PANTHER" id="PTHR43747:SF1">
    <property type="entry name" value="SLR1998 PROTEIN"/>
    <property type="match status" value="1"/>
</dbReference>
<dbReference type="Pfam" id="PF01494">
    <property type="entry name" value="FAD_binding_3"/>
    <property type="match status" value="1"/>
</dbReference>
<dbReference type="EMBL" id="CABFVA020000084">
    <property type="protein sequence ID" value="VVM07191.1"/>
    <property type="molecule type" value="Genomic_DNA"/>
</dbReference>
<reference evidence="2 3" key="1">
    <citation type="submission" date="2019-09" db="EMBL/GenBank/DDBJ databases">
        <authorList>
            <person name="Cremers G."/>
        </authorList>
    </citation>
    <scope>NUCLEOTIDE SEQUENCE [LARGE SCALE GENOMIC DNA]</scope>
    <source>
        <strain evidence="2">4A</strain>
    </source>
</reference>
<dbReference type="SUPFAM" id="SSF51905">
    <property type="entry name" value="FAD/NAD(P)-binding domain"/>
    <property type="match status" value="1"/>
</dbReference>
<protein>
    <submittedName>
        <fullName evidence="2">FAD-dependent halogenase</fullName>
    </submittedName>
</protein>
<dbReference type="Proteomes" id="UP000334923">
    <property type="component" value="Unassembled WGS sequence"/>
</dbReference>
<gene>
    <name evidence="2" type="primary">cepH</name>
    <name evidence="2" type="synonym">kedY3</name>
    <name evidence="2" type="synonym">mdpC3</name>
    <name evidence="2" type="synonym">sgcC3</name>
    <name evidence="2" type="ORF">MAMT_01608</name>
</gene>
<dbReference type="AlphaFoldDB" id="A0A5E6MDA7"/>
<feature type="domain" description="FAD-binding" evidence="1">
    <location>
        <begin position="4"/>
        <end position="309"/>
    </location>
</feature>
<name>A0A5E6MDA7_9BACT</name>
<dbReference type="RefSeq" id="WP_142660431.1">
    <property type="nucleotide sequence ID" value="NZ_CABFVA020000084.1"/>
</dbReference>
<dbReference type="PRINTS" id="PR00420">
    <property type="entry name" value="RNGMNOXGNASE"/>
</dbReference>
<evidence type="ECO:0000313" key="2">
    <source>
        <dbReference type="EMBL" id="VVM07191.1"/>
    </source>
</evidence>
<sequence>MSDPVIIVGGGPAGSAAASLLARSGKKVLLLEKEVFPRFHIGESLLPFSHRVLMRIGAWEKVKNAGFMIKPGAEFVLSNGRSLRRFFFADCLAEPYDKTFQVERSRFDSLLLDHAKESGASVLLGAVARGFQEGPDGVEVEYERAGAIERARGQWLIDATGREPFVAKLLRLPKTDLGIPKKMAVYAHFRNVRRNPGRAAGNITIVRLSNGWFWLIPLDEEKTSVGMVRPISVFQSGKGSPPELFEETVRASRELRSRLENAEAMSSYRTTADYTYRLECLGGSRWLAAGDAAGFLDPIFSSGVTVALESGVVAAEEILSQPEDSSGLSPEQQCEFTCRIHALASRFADMIQMFYDDRAFEVFMTPHPPSGMKDAMIHLLAGNPDLPLSLRLQVKLFYSLCAMQRRWRLAPALDYLSV</sequence>
<dbReference type="OrthoDB" id="9806565at2"/>
<evidence type="ECO:0000313" key="3">
    <source>
        <dbReference type="Proteomes" id="UP000334923"/>
    </source>
</evidence>
<evidence type="ECO:0000259" key="1">
    <source>
        <dbReference type="Pfam" id="PF01494"/>
    </source>
</evidence>
<dbReference type="GO" id="GO:0071949">
    <property type="term" value="F:FAD binding"/>
    <property type="evidence" value="ECO:0007669"/>
    <property type="project" value="InterPro"/>
</dbReference>
<proteinExistence type="predicted"/>
<dbReference type="PANTHER" id="PTHR43747">
    <property type="entry name" value="FAD-BINDING PROTEIN"/>
    <property type="match status" value="1"/>
</dbReference>
<dbReference type="Gene3D" id="3.50.50.60">
    <property type="entry name" value="FAD/NAD(P)-binding domain"/>
    <property type="match status" value="1"/>
</dbReference>
<dbReference type="InterPro" id="IPR050816">
    <property type="entry name" value="Flavin-dep_Halogenase_NPB"/>
</dbReference>
<dbReference type="InterPro" id="IPR002938">
    <property type="entry name" value="FAD-bd"/>
</dbReference>
<keyword evidence="3" id="KW-1185">Reference proteome</keyword>
<dbReference type="InterPro" id="IPR036188">
    <property type="entry name" value="FAD/NAD-bd_sf"/>
</dbReference>
<organism evidence="2 3">
    <name type="scientific">Methylacidimicrobium tartarophylax</name>
    <dbReference type="NCBI Taxonomy" id="1041768"/>
    <lineage>
        <taxon>Bacteria</taxon>
        <taxon>Pseudomonadati</taxon>
        <taxon>Verrucomicrobiota</taxon>
        <taxon>Methylacidimicrobium</taxon>
    </lineage>
</organism>